<gene>
    <name evidence="12" type="ORF">ANCCEY_12322</name>
</gene>
<sequence length="454" mass="52946">MAEEYDDDFQYNTDSGSELDDEAISEDDGIAMEQEDTSREVLKETPNLDAKVMTIEDLGREMNEIIDEVSAILRIGRGHCRILLHKFNWNKESLLERYYENPDTDAFLRKAQVLPRKAAPPPASSVGECDICCNTAPLGGLDCHHWACSCCWQMYLNTKVMEYIQSEAVRSAYQRLKINSFVEGNRLLKWCPGLDCGKALKVEVLVGYSEPRPVVCSCGMRFCFGCAHEWHEPVNCRLLKLWLKKCSDDSETSNWINANTKECPKCQVTIEKDGGCNHMVCKNTACRMEFCWICLGPWEPHGSSWYNCNRYDDSRAKQARDAQELSRANLQRYLHYYNRFMNHQQSLKLENKVQFLRKAVDVLSECRRTLMYTYAFAYYLKRDNHAEIFEGNQRDLEMATEQLSQFLERDLENENLVTLKQKVQDNYRYVDQRRLVLLKHCQEGTERDIWQYTA</sequence>
<dbReference type="Pfam" id="PF21235">
    <property type="entry name" value="UBA_ARI1"/>
    <property type="match status" value="1"/>
</dbReference>
<dbReference type="Pfam" id="PF22191">
    <property type="entry name" value="IBR_1"/>
    <property type="match status" value="1"/>
</dbReference>
<evidence type="ECO:0000256" key="10">
    <source>
        <dbReference type="SAM" id="MobiDB-lite"/>
    </source>
</evidence>
<dbReference type="EC" id="2.3.2.31" evidence="3"/>
<feature type="region of interest" description="Disordered" evidence="10">
    <location>
        <begin position="1"/>
        <end position="33"/>
    </location>
</feature>
<dbReference type="InterPro" id="IPR048962">
    <property type="entry name" value="ARIH1-like_UBL"/>
</dbReference>
<evidence type="ECO:0000313" key="13">
    <source>
        <dbReference type="Proteomes" id="UP000054495"/>
    </source>
</evidence>
<evidence type="ECO:0000256" key="3">
    <source>
        <dbReference type="ARBA" id="ARBA00012251"/>
    </source>
</evidence>
<dbReference type="EMBL" id="KE125413">
    <property type="protein sequence ID" value="EPB68583.1"/>
    <property type="molecule type" value="Genomic_DNA"/>
</dbReference>
<keyword evidence="9" id="KW-0862">Zinc</keyword>
<dbReference type="Proteomes" id="UP000054495">
    <property type="component" value="Unassembled WGS sequence"/>
</dbReference>
<feature type="compositionally biased region" description="Acidic residues" evidence="10">
    <location>
        <begin position="17"/>
        <end position="33"/>
    </location>
</feature>
<dbReference type="AlphaFoldDB" id="A0A0D6LBG5"/>
<proteinExistence type="inferred from homology"/>
<protein>
    <recommendedName>
        <fullName evidence="3">RBR-type E3 ubiquitin transferase</fullName>
        <ecNumber evidence="3">2.3.2.31</ecNumber>
    </recommendedName>
</protein>
<evidence type="ECO:0000256" key="7">
    <source>
        <dbReference type="ARBA" id="ARBA00022771"/>
    </source>
</evidence>
<keyword evidence="8" id="KW-0833">Ubl conjugation pathway</keyword>
<dbReference type="InterPro" id="IPR002867">
    <property type="entry name" value="IBR_dom"/>
</dbReference>
<evidence type="ECO:0000313" key="12">
    <source>
        <dbReference type="EMBL" id="EPB68583.1"/>
    </source>
</evidence>
<comment type="catalytic activity">
    <reaction evidence="1">
        <text>[E2 ubiquitin-conjugating enzyme]-S-ubiquitinyl-L-cysteine + [acceptor protein]-L-lysine = [E2 ubiquitin-conjugating enzyme]-L-cysteine + [acceptor protein]-N(6)-ubiquitinyl-L-lysine.</text>
        <dbReference type="EC" id="2.3.2.31"/>
    </reaction>
</comment>
<keyword evidence="7" id="KW-0863">Zinc-finger</keyword>
<dbReference type="Gene3D" id="1.20.120.1750">
    <property type="match status" value="1"/>
</dbReference>
<keyword evidence="13" id="KW-1185">Reference proteome</keyword>
<keyword evidence="4" id="KW-0808">Transferase</keyword>
<dbReference type="CDD" id="cd20356">
    <property type="entry name" value="Rcat_RBR_HHARI-like"/>
    <property type="match status" value="1"/>
</dbReference>
<reference evidence="12 13" key="1">
    <citation type="submission" date="2013-05" db="EMBL/GenBank/DDBJ databases">
        <title>Draft genome of the parasitic nematode Anyclostoma ceylanicum.</title>
        <authorList>
            <person name="Mitreva M."/>
        </authorList>
    </citation>
    <scope>NUCLEOTIDE SEQUENCE [LARGE SCALE GENOMIC DNA]</scope>
</reference>
<dbReference type="FunFam" id="1.20.120.1750:FF:000002">
    <property type="entry name" value="RBR-type E3 ubiquitin transferase"/>
    <property type="match status" value="1"/>
</dbReference>
<keyword evidence="6" id="KW-0677">Repeat</keyword>
<dbReference type="GO" id="GO:0008270">
    <property type="term" value="F:zinc ion binding"/>
    <property type="evidence" value="ECO:0007669"/>
    <property type="project" value="UniProtKB-KW"/>
</dbReference>
<evidence type="ECO:0000256" key="8">
    <source>
        <dbReference type="ARBA" id="ARBA00022786"/>
    </source>
</evidence>
<evidence type="ECO:0000256" key="2">
    <source>
        <dbReference type="ARBA" id="ARBA00005884"/>
    </source>
</evidence>
<evidence type="ECO:0000256" key="9">
    <source>
        <dbReference type="ARBA" id="ARBA00022833"/>
    </source>
</evidence>
<dbReference type="PANTHER" id="PTHR11685">
    <property type="entry name" value="RBR FAMILY RING FINGER AND IBR DOMAIN-CONTAINING"/>
    <property type="match status" value="1"/>
</dbReference>
<evidence type="ECO:0000256" key="5">
    <source>
        <dbReference type="ARBA" id="ARBA00022723"/>
    </source>
</evidence>
<organism evidence="12 13">
    <name type="scientific">Ancylostoma ceylanicum</name>
    <dbReference type="NCBI Taxonomy" id="53326"/>
    <lineage>
        <taxon>Eukaryota</taxon>
        <taxon>Metazoa</taxon>
        <taxon>Ecdysozoa</taxon>
        <taxon>Nematoda</taxon>
        <taxon>Chromadorea</taxon>
        <taxon>Rhabditida</taxon>
        <taxon>Rhabditina</taxon>
        <taxon>Rhabditomorpha</taxon>
        <taxon>Strongyloidea</taxon>
        <taxon>Ancylostomatidae</taxon>
        <taxon>Ancylostomatinae</taxon>
        <taxon>Ancylostoma</taxon>
    </lineage>
</organism>
<dbReference type="CDD" id="cd20343">
    <property type="entry name" value="BRcat_RBR_HHARI-like"/>
    <property type="match status" value="1"/>
</dbReference>
<evidence type="ECO:0000259" key="11">
    <source>
        <dbReference type="PROSITE" id="PS51873"/>
    </source>
</evidence>
<evidence type="ECO:0000256" key="1">
    <source>
        <dbReference type="ARBA" id="ARBA00001798"/>
    </source>
</evidence>
<name>A0A0D6LBG5_9BILA</name>
<dbReference type="PROSITE" id="PS51873">
    <property type="entry name" value="TRIAD"/>
    <property type="match status" value="1"/>
</dbReference>
<dbReference type="InterPro" id="IPR031127">
    <property type="entry name" value="E3_UB_ligase_RBR"/>
</dbReference>
<feature type="domain" description="RING-type" evidence="11">
    <location>
        <begin position="125"/>
        <end position="312"/>
    </location>
</feature>
<dbReference type="SMART" id="SM00647">
    <property type="entry name" value="IBR"/>
    <property type="match status" value="2"/>
</dbReference>
<accession>A0A0D6LBG5</accession>
<dbReference type="GO" id="GO:0016567">
    <property type="term" value="P:protein ubiquitination"/>
    <property type="evidence" value="ECO:0007669"/>
    <property type="project" value="InterPro"/>
</dbReference>
<dbReference type="Pfam" id="PF01485">
    <property type="entry name" value="IBR"/>
    <property type="match status" value="1"/>
</dbReference>
<comment type="similarity">
    <text evidence="2">Belongs to the RBR family. Ariadne subfamily.</text>
</comment>
<evidence type="ECO:0000256" key="4">
    <source>
        <dbReference type="ARBA" id="ARBA00022679"/>
    </source>
</evidence>
<dbReference type="GO" id="GO:0061630">
    <property type="term" value="F:ubiquitin protein ligase activity"/>
    <property type="evidence" value="ECO:0007669"/>
    <property type="project" value="UniProtKB-EC"/>
</dbReference>
<dbReference type="SUPFAM" id="SSF57850">
    <property type="entry name" value="RING/U-box"/>
    <property type="match status" value="2"/>
</dbReference>
<evidence type="ECO:0000256" key="6">
    <source>
        <dbReference type="ARBA" id="ARBA00022737"/>
    </source>
</evidence>
<keyword evidence="5" id="KW-0479">Metal-binding</keyword>
<dbReference type="InterPro" id="IPR044066">
    <property type="entry name" value="TRIAD_supradom"/>
</dbReference>